<feature type="transmembrane region" description="Helical" evidence="2">
    <location>
        <begin position="89"/>
        <end position="113"/>
    </location>
</feature>
<feature type="transmembrane region" description="Helical" evidence="2">
    <location>
        <begin position="28"/>
        <end position="50"/>
    </location>
</feature>
<name>W0DIU8_9AQUI</name>
<organism evidence="4">
    <name type="scientific">Thermocrinis ruber</name>
    <dbReference type="NCBI Taxonomy" id="75906"/>
    <lineage>
        <taxon>Bacteria</taxon>
        <taxon>Pseudomonadati</taxon>
        <taxon>Aquificota</taxon>
        <taxon>Aquificia</taxon>
        <taxon>Aquificales</taxon>
        <taxon>Aquificaceae</taxon>
        <taxon>Thermocrinis</taxon>
    </lineage>
</organism>
<dbReference type="HOGENOM" id="CLU_975822_0_0_0"/>
<dbReference type="EMBL" id="CP007028">
    <property type="protein sequence ID" value="AHE96795.1"/>
    <property type="molecule type" value="Genomic_DNA"/>
</dbReference>
<feature type="transmembrane region" description="Helical" evidence="2">
    <location>
        <begin position="57"/>
        <end position="77"/>
    </location>
</feature>
<keyword evidence="2" id="KW-0812">Transmembrane</keyword>
<reference evidence="3 4" key="1">
    <citation type="submission" date="2013-12" db="EMBL/GenBank/DDBJ databases">
        <authorList>
            <consortium name="DOE Joint Genome Institute"/>
            <person name="Eisen J."/>
            <person name="Huntemann M."/>
            <person name="Han J."/>
            <person name="Chen A."/>
            <person name="Kyrpides N."/>
            <person name="Mavromatis K."/>
            <person name="Markowitz V."/>
            <person name="Palaniappan K."/>
            <person name="Ivanova N."/>
            <person name="Schaumberg A."/>
            <person name="Pati A."/>
            <person name="Liolios K."/>
            <person name="Nordberg H.P."/>
            <person name="Cantor M.N."/>
            <person name="Hua S.X."/>
            <person name="Woyke T."/>
        </authorList>
    </citation>
    <scope>NUCLEOTIDE SEQUENCE [LARGE SCALE GENOMIC DNA]</scope>
    <source>
        <strain evidence="3 4">DSM 23557</strain>
    </source>
</reference>
<gene>
    <name evidence="3" type="ORF">THERU_03850</name>
</gene>
<dbReference type="AlphaFoldDB" id="W0DIU8"/>
<keyword evidence="4" id="KW-1185">Reference proteome</keyword>
<dbReference type="KEGG" id="trd:THERU_03850"/>
<proteinExistence type="predicted"/>
<evidence type="ECO:0000256" key="2">
    <source>
        <dbReference type="SAM" id="Phobius"/>
    </source>
</evidence>
<evidence type="ECO:0000256" key="1">
    <source>
        <dbReference type="SAM" id="Coils"/>
    </source>
</evidence>
<dbReference type="Proteomes" id="UP000018914">
    <property type="component" value="Chromosome"/>
</dbReference>
<keyword evidence="2" id="KW-0472">Membrane</keyword>
<sequence length="306" mass="35198">MEAFQKEAYVYLLFHQGYNISTVWLNKVFLITFLRFLLFLFFMFHALLYLPGYTQKAVVVVISSLYLSVALVNYFYSFKLRRLNDYIDFFFLIPLALLSEEPLAIFSLLVPSLFSFPKNLVPLFISVLSATALGVYNFGLKGLLVFPLALALGISPSSVELLRSLQKDRRYFLELRRAYRSIQKEVSTLEREKRQKETLLKLLELLDSKNPEEYLNGVKEMFKLKAINVFPLKDSSVKECLIDQSSLTVSVPVSLEEGGALVVFYLNHPAQLMDTELKENLSRCAKMLNFYIIGFENKEQAVKIAV</sequence>
<evidence type="ECO:0000313" key="4">
    <source>
        <dbReference type="Proteomes" id="UP000018914"/>
    </source>
</evidence>
<evidence type="ECO:0000313" key="3">
    <source>
        <dbReference type="EMBL" id="AHE96795.1"/>
    </source>
</evidence>
<feature type="coiled-coil region" evidence="1">
    <location>
        <begin position="172"/>
        <end position="209"/>
    </location>
</feature>
<keyword evidence="1" id="KW-0175">Coiled coil</keyword>
<accession>W0DIU8</accession>
<dbReference type="STRING" id="75906.THERU_03850"/>
<protein>
    <submittedName>
        <fullName evidence="3">Uncharacterized protein</fullName>
    </submittedName>
</protein>
<feature type="transmembrane region" description="Helical" evidence="2">
    <location>
        <begin position="120"/>
        <end position="138"/>
    </location>
</feature>
<keyword evidence="2" id="KW-1133">Transmembrane helix</keyword>